<feature type="region of interest" description="Disordered" evidence="3">
    <location>
        <begin position="459"/>
        <end position="481"/>
    </location>
</feature>
<dbReference type="SUPFAM" id="SSF48371">
    <property type="entry name" value="ARM repeat"/>
    <property type="match status" value="1"/>
</dbReference>
<feature type="domain" description="UNC-45/Cro1/She4 central" evidence="4">
    <location>
        <begin position="68"/>
        <end position="211"/>
    </location>
</feature>
<feature type="region of interest" description="Disordered" evidence="3">
    <location>
        <begin position="256"/>
        <end position="284"/>
    </location>
</feature>
<feature type="compositionally biased region" description="Basic and acidic residues" evidence="3">
    <location>
        <begin position="266"/>
        <end position="284"/>
    </location>
</feature>
<evidence type="ECO:0000256" key="1">
    <source>
        <dbReference type="ARBA" id="ARBA00004496"/>
    </source>
</evidence>
<sequence length="923" mass="99133">MQDELIESIRRFSLSDDPLSTATAHTFVDAFAPLSHASRVSSDAPSTSAALDVIPALAKLKQARSAALLTLASRSSPTNVRTASDSISTATNRIDENIAQLLTQVIRSRLADTTPHSLLSALSFLSALFSVLPGEANDILTADGIIDLVLEAPDACNAVTGRSKEGSGSTRLLSDEKTVKLTVAELISSAANSTATRKYLAGQQAVLDWLDVACVSHGLSQSTKQQRKTDAVAIVAGLADIKVYRAAAAEAVQGLTQSASSQPTSQEEHVRKIQESRSERQRKDEALYRAVQAELLDLASHHSEAKSSASTIDATRAETRRIVELSCLEVLAYLTVQPAFKERVTADRSLLEVLCTGFEMTPPKKSEHNQTLDLNSQTFDGTLQLGLVTILANVTAYPPSLTAEEKQVRRLRDFANAQGDKKGDNQSDEDDEIETIPRVEKRCVAVLEAKGVETLCSIATAGPPPSSSKDTTEADNASWKVNPSKSVRRACGDALLALLTKQDRIMRGKAVQQGALKAVLALSAPVLHKLHPSDLAKQQSNSTPNRLFARSSGSSVAADVTPEDLVPLQGLAKLLISLNPSLLFPSSQGLSSVASVVCTLLLCQAASRLQKFEALLALTNLASLSPEVCTKIAIFSLDPATSNAEGAHDASKTISSTSVLAQACEQLLMEDHAMVRRAWIELLANLLQVEPVFDYFVSTRSTNADASAENTSGDSQDRLSLRLGMLLGLSEVDEWAYMNRTTTNTASQAVSTGSEGSGGEPSLATRMACLAILAMVTESTRAVEALLTLPRLFPVLLASLVLDRSDDAERNEWEWADLQPAMHDPKRSSADIEAEMQLNGINLSLRASYVLISVLQHLKQSLGKESKQRGGFDQAKVHSTLQETLRHHVAQLQQASEPAHVQEARKGLLQVVAECLKLVKDIK</sequence>
<dbReference type="AlphaFoldDB" id="A0A127ZEY8"/>
<dbReference type="GO" id="GO:0005737">
    <property type="term" value="C:cytoplasm"/>
    <property type="evidence" value="ECO:0007669"/>
    <property type="project" value="UniProtKB-SubCell"/>
</dbReference>
<evidence type="ECO:0000259" key="4">
    <source>
        <dbReference type="Pfam" id="PF11701"/>
    </source>
</evidence>
<keyword evidence="2" id="KW-0963">Cytoplasm</keyword>
<evidence type="ECO:0000313" key="5">
    <source>
        <dbReference type="EMBL" id="CDU24616.1"/>
    </source>
</evidence>
<feature type="compositionally biased region" description="Polar residues" evidence="3">
    <location>
        <begin position="256"/>
        <end position="265"/>
    </location>
</feature>
<evidence type="ECO:0000256" key="2">
    <source>
        <dbReference type="ARBA" id="ARBA00022490"/>
    </source>
</evidence>
<dbReference type="Gene3D" id="1.25.10.10">
    <property type="entry name" value="Leucine-rich Repeat Variant"/>
    <property type="match status" value="1"/>
</dbReference>
<dbReference type="InterPro" id="IPR016024">
    <property type="entry name" value="ARM-type_fold"/>
</dbReference>
<dbReference type="GO" id="GO:0051879">
    <property type="term" value="F:Hsp90 protein binding"/>
    <property type="evidence" value="ECO:0007669"/>
    <property type="project" value="TreeGrafter"/>
</dbReference>
<organism evidence="5">
    <name type="scientific">Sporisorium scitamineum</name>
    <dbReference type="NCBI Taxonomy" id="49012"/>
    <lineage>
        <taxon>Eukaryota</taxon>
        <taxon>Fungi</taxon>
        <taxon>Dikarya</taxon>
        <taxon>Basidiomycota</taxon>
        <taxon>Ustilaginomycotina</taxon>
        <taxon>Ustilaginomycetes</taxon>
        <taxon>Ustilaginales</taxon>
        <taxon>Ustilaginaceae</taxon>
        <taxon>Sporisorium</taxon>
    </lineage>
</organism>
<dbReference type="OrthoDB" id="199930at2759"/>
<gene>
    <name evidence="5" type="ORF">SPSC_04449</name>
</gene>
<comment type="subcellular location">
    <subcellularLocation>
        <location evidence="1">Cytoplasm</location>
    </subcellularLocation>
</comment>
<dbReference type="EMBL" id="LK056680">
    <property type="protein sequence ID" value="CDU24616.1"/>
    <property type="molecule type" value="Genomic_DNA"/>
</dbReference>
<reference evidence="5" key="1">
    <citation type="submission" date="2014-06" db="EMBL/GenBank/DDBJ databases">
        <authorList>
            <person name="Ju J."/>
            <person name="Zhang J."/>
        </authorList>
    </citation>
    <scope>NUCLEOTIDE SEQUENCE</scope>
    <source>
        <strain evidence="5">SscI8</strain>
    </source>
</reference>
<dbReference type="InterPro" id="IPR024660">
    <property type="entry name" value="UCS_central_dom"/>
</dbReference>
<accession>A0A127ZEY8</accession>
<dbReference type="InterPro" id="IPR011989">
    <property type="entry name" value="ARM-like"/>
</dbReference>
<dbReference type="PANTHER" id="PTHR45994">
    <property type="entry name" value="FI21225P1"/>
    <property type="match status" value="1"/>
</dbReference>
<name>A0A127ZEY8_9BASI</name>
<proteinExistence type="predicted"/>
<protein>
    <recommendedName>
        <fullName evidence="4">UNC-45/Cro1/She4 central domain-containing protein</fullName>
    </recommendedName>
</protein>
<evidence type="ECO:0000256" key="3">
    <source>
        <dbReference type="SAM" id="MobiDB-lite"/>
    </source>
</evidence>
<dbReference type="Pfam" id="PF11701">
    <property type="entry name" value="UNC45-central"/>
    <property type="match status" value="1"/>
</dbReference>
<dbReference type="PANTHER" id="PTHR45994:SF1">
    <property type="entry name" value="FI21225P1"/>
    <property type="match status" value="1"/>
</dbReference>